<dbReference type="GeneID" id="35766804"/>
<dbReference type="Pfam" id="PF00535">
    <property type="entry name" value="Glycos_transf_2"/>
    <property type="match status" value="1"/>
</dbReference>
<dbReference type="PANTHER" id="PTHR22916:SF51">
    <property type="entry name" value="GLYCOSYLTRANSFERASE EPSH-RELATED"/>
    <property type="match status" value="1"/>
</dbReference>
<dbReference type="SUPFAM" id="SSF53448">
    <property type="entry name" value="Nucleotide-diphospho-sugar transferases"/>
    <property type="match status" value="1"/>
</dbReference>
<keyword evidence="2 5" id="KW-0808">Transferase</keyword>
<sequence>MLLSVIIPAYNVESTLQRAVDSVLRQSMKDFEVIIVDDGSTDGTGPLCDAIESQDQRIRVIHQVNGGLSAARNTGISQAQGEYLAFLDSDDEYVNDVFSLFYRAYQEYQMDLFIFNFERVSGDQVTPKNAIRQQIFKSQEAVRVLHQYNGLDFYAWNKIWHHSLFDEMRYPLDTLYEDMYVSYLGAKQANCVITTDKVGLRYYDNPLGITAQAFSPGQFDNVTERVKILDDALIHFPELAKSAARRLFDSFLIMAYQLSQCEDKEMKKKYHGRLLELLKQYQSYFKDNEEISWQKRLAWSLYQVSPSLYSYLYRMYLS</sequence>
<organism evidence="5 6">
    <name type="scientific">Aerococcus urinae</name>
    <dbReference type="NCBI Taxonomy" id="1376"/>
    <lineage>
        <taxon>Bacteria</taxon>
        <taxon>Bacillati</taxon>
        <taxon>Bacillota</taxon>
        <taxon>Bacilli</taxon>
        <taxon>Lactobacillales</taxon>
        <taxon>Aerococcaceae</taxon>
        <taxon>Aerococcus</taxon>
    </lineage>
</organism>
<proteinExistence type="predicted"/>
<dbReference type="GO" id="GO:0016757">
    <property type="term" value="F:glycosyltransferase activity"/>
    <property type="evidence" value="ECO:0007669"/>
    <property type="project" value="UniProtKB-KW"/>
</dbReference>
<dbReference type="EMBL" id="JAOTML010000007">
    <property type="protein sequence ID" value="MCY3053650.1"/>
    <property type="molecule type" value="Genomic_DNA"/>
</dbReference>
<dbReference type="KEGG" id="aun:AWM73_01640"/>
<dbReference type="Proteomes" id="UP001069145">
    <property type="component" value="Unassembled WGS sequence"/>
</dbReference>
<keyword evidence="1" id="KW-0328">Glycosyltransferase</keyword>
<evidence type="ECO:0000313" key="7">
    <source>
        <dbReference type="Proteomes" id="UP001069145"/>
    </source>
</evidence>
<dbReference type="PANTHER" id="PTHR22916">
    <property type="entry name" value="GLYCOSYLTRANSFERASE"/>
    <property type="match status" value="1"/>
</dbReference>
<dbReference type="InterPro" id="IPR029044">
    <property type="entry name" value="Nucleotide-diphossugar_trans"/>
</dbReference>
<dbReference type="OrthoDB" id="8773442at2"/>
<dbReference type="RefSeq" id="WP_060777789.1">
    <property type="nucleotide sequence ID" value="NZ_CAJHLF010000001.1"/>
</dbReference>
<evidence type="ECO:0000313" key="6">
    <source>
        <dbReference type="Proteomes" id="UP000594771"/>
    </source>
</evidence>
<evidence type="ECO:0000313" key="4">
    <source>
        <dbReference type="EMBL" id="MCY3053650.1"/>
    </source>
</evidence>
<dbReference type="AlphaFoldDB" id="A0A0X8FDF4"/>
<reference evidence="4" key="2">
    <citation type="submission" date="2022-09" db="EMBL/GenBank/DDBJ databases">
        <title>Aerococcus urinae taxonomy study.</title>
        <authorList>
            <person name="Christensen J."/>
            <person name="Senneby E."/>
        </authorList>
    </citation>
    <scope>NUCLEOTIDE SEQUENCE</scope>
    <source>
        <strain evidence="4">NLD-066-U95</strain>
    </source>
</reference>
<evidence type="ECO:0000256" key="2">
    <source>
        <dbReference type="ARBA" id="ARBA00022679"/>
    </source>
</evidence>
<feature type="domain" description="Glycosyltransferase 2-like" evidence="3">
    <location>
        <begin position="4"/>
        <end position="138"/>
    </location>
</feature>
<evidence type="ECO:0000256" key="1">
    <source>
        <dbReference type="ARBA" id="ARBA00022676"/>
    </source>
</evidence>
<evidence type="ECO:0000259" key="3">
    <source>
        <dbReference type="Pfam" id="PF00535"/>
    </source>
</evidence>
<name>A0A0X8FDF4_9LACT</name>
<protein>
    <submittedName>
        <fullName evidence="4 5">Glycosyltransferase</fullName>
    </submittedName>
</protein>
<accession>A0A0X8FDF4</accession>
<gene>
    <name evidence="5" type="ORF">I6G68_08415</name>
    <name evidence="4" type="ORF">ODY43_06575</name>
</gene>
<dbReference type="CDD" id="cd00761">
    <property type="entry name" value="Glyco_tranf_GTA_type"/>
    <property type="match status" value="1"/>
</dbReference>
<reference evidence="5 6" key="1">
    <citation type="submission" date="2020-12" db="EMBL/GenBank/DDBJ databases">
        <title>FDA dAtabase for Regulatory Grade micrObial Sequences (FDA-ARGOS): Supporting development and validation of Infectious Disease Dx tests.</title>
        <authorList>
            <person name="Sproer C."/>
            <person name="Gronow S."/>
            <person name="Severitt S."/>
            <person name="Schroder I."/>
            <person name="Tallon L."/>
            <person name="Sadzewicz L."/>
            <person name="Zhao X."/>
            <person name="Boylan J."/>
            <person name="Ott S."/>
            <person name="Bowen H."/>
            <person name="Vavikolanu K."/>
            <person name="Mehta A."/>
            <person name="Aluvathingal J."/>
            <person name="Nadendla S."/>
            <person name="Lowell S."/>
            <person name="Myers T."/>
            <person name="Yan Y."/>
            <person name="Sichtig H."/>
        </authorList>
    </citation>
    <scope>NUCLEOTIDE SEQUENCE [LARGE SCALE GENOMIC DNA]</scope>
    <source>
        <strain evidence="5 6">FDAARGOS_911</strain>
    </source>
</reference>
<dbReference type="InterPro" id="IPR001173">
    <property type="entry name" value="Glyco_trans_2-like"/>
</dbReference>
<dbReference type="Gene3D" id="3.90.550.10">
    <property type="entry name" value="Spore Coat Polysaccharide Biosynthesis Protein SpsA, Chain A"/>
    <property type="match status" value="1"/>
</dbReference>
<evidence type="ECO:0000313" key="5">
    <source>
        <dbReference type="EMBL" id="QPS01379.1"/>
    </source>
</evidence>
<dbReference type="EMBL" id="CP065662">
    <property type="protein sequence ID" value="QPS01379.1"/>
    <property type="molecule type" value="Genomic_DNA"/>
</dbReference>
<keyword evidence="7" id="KW-1185">Reference proteome</keyword>
<dbReference type="Proteomes" id="UP000594771">
    <property type="component" value="Chromosome"/>
</dbReference>